<organism evidence="2 3">
    <name type="scientific">Thalassotalea mangrovi</name>
    <dbReference type="NCBI Taxonomy" id="2572245"/>
    <lineage>
        <taxon>Bacteria</taxon>
        <taxon>Pseudomonadati</taxon>
        <taxon>Pseudomonadota</taxon>
        <taxon>Gammaproteobacteria</taxon>
        <taxon>Alteromonadales</taxon>
        <taxon>Colwelliaceae</taxon>
        <taxon>Thalassotalea</taxon>
    </lineage>
</organism>
<comment type="caution">
    <text evidence="2">The sequence shown here is derived from an EMBL/GenBank/DDBJ whole genome shotgun (WGS) entry which is preliminary data.</text>
</comment>
<keyword evidence="3" id="KW-1185">Reference proteome</keyword>
<evidence type="ECO:0000256" key="1">
    <source>
        <dbReference type="SAM" id="SignalP"/>
    </source>
</evidence>
<keyword evidence="1" id="KW-0732">Signal</keyword>
<proteinExistence type="predicted"/>
<reference evidence="2 3" key="1">
    <citation type="submission" date="2019-04" db="EMBL/GenBank/DDBJ databases">
        <title>Thalassotalea guangxiensis sp. nov., isolated from sediment of the coastal wetland.</title>
        <authorList>
            <person name="Zheng S."/>
            <person name="Zhang D."/>
        </authorList>
    </citation>
    <scope>NUCLEOTIDE SEQUENCE [LARGE SCALE GENOMIC DNA]</scope>
    <source>
        <strain evidence="2 3">ZS-4</strain>
    </source>
</reference>
<evidence type="ECO:0000313" key="3">
    <source>
        <dbReference type="Proteomes" id="UP000307999"/>
    </source>
</evidence>
<feature type="chain" id="PRO_5020602141" evidence="1">
    <location>
        <begin position="25"/>
        <end position="181"/>
    </location>
</feature>
<feature type="signal peptide" evidence="1">
    <location>
        <begin position="1"/>
        <end position="24"/>
    </location>
</feature>
<dbReference type="EMBL" id="SWDB01000011">
    <property type="protein sequence ID" value="TKB45971.1"/>
    <property type="molecule type" value="Genomic_DNA"/>
</dbReference>
<dbReference type="RefSeq" id="WP_136735366.1">
    <property type="nucleotide sequence ID" value="NZ_SWDB01000011.1"/>
</dbReference>
<dbReference type="OrthoDB" id="5244108at2"/>
<evidence type="ECO:0000313" key="2">
    <source>
        <dbReference type="EMBL" id="TKB45971.1"/>
    </source>
</evidence>
<protein>
    <submittedName>
        <fullName evidence="2">Uncharacterized protein</fullName>
    </submittedName>
</protein>
<name>A0A4U1B7T4_9GAMM</name>
<accession>A0A4U1B7T4</accession>
<gene>
    <name evidence="2" type="ORF">E8M12_06935</name>
</gene>
<sequence length="181" mass="20793">MELCNTIKYLLVSFCLMISWPSMGSGHAPVDWKELVNNSELIAIISLDSISKTPDGLLSTVTVIKPLKGNTASEHISILWKPSTASLTLNDFFKDYVVFINKRDDGTYSPSIISKSFWVIESDKRYVDLELNLSFIENIPNQLYEMRFEPGRHAYVDGYEIRRVFIDSLISYFEDQEHLKL</sequence>
<dbReference type="AlphaFoldDB" id="A0A4U1B7T4"/>
<dbReference type="Proteomes" id="UP000307999">
    <property type="component" value="Unassembled WGS sequence"/>
</dbReference>